<keyword evidence="1" id="KW-1133">Transmembrane helix</keyword>
<gene>
    <name evidence="2" type="ORF">GCM10010319_54050</name>
</gene>
<dbReference type="Pfam" id="PF19621">
    <property type="entry name" value="DUF6126"/>
    <property type="match status" value="1"/>
</dbReference>
<proteinExistence type="predicted"/>
<organism evidence="2 3">
    <name type="scientific">Streptomyces blastmyceticus</name>
    <dbReference type="NCBI Taxonomy" id="68180"/>
    <lineage>
        <taxon>Bacteria</taxon>
        <taxon>Bacillati</taxon>
        <taxon>Actinomycetota</taxon>
        <taxon>Actinomycetes</taxon>
        <taxon>Kitasatosporales</taxon>
        <taxon>Streptomycetaceae</taxon>
        <taxon>Streptomyces</taxon>
    </lineage>
</organism>
<evidence type="ECO:0000256" key="1">
    <source>
        <dbReference type="SAM" id="Phobius"/>
    </source>
</evidence>
<accession>A0ABN0XP85</accession>
<evidence type="ECO:0000313" key="2">
    <source>
        <dbReference type="EMBL" id="GAA0369333.1"/>
    </source>
</evidence>
<keyword evidence="1" id="KW-0472">Membrane</keyword>
<sequence length="63" mass="6922">MSNASQELNTADATAAEPVVKKVNEQDRAPMSVTIRIFIYLVAVHFFAGFLFLLFYLAGANAK</sequence>
<comment type="caution">
    <text evidence="2">The sequence shown here is derived from an EMBL/GenBank/DDBJ whole genome shotgun (WGS) entry which is preliminary data.</text>
</comment>
<dbReference type="EMBL" id="BAAABW010000026">
    <property type="protein sequence ID" value="GAA0369333.1"/>
    <property type="molecule type" value="Genomic_DNA"/>
</dbReference>
<name>A0ABN0XP85_9ACTN</name>
<protein>
    <recommendedName>
        <fullName evidence="4">Small hydrophobic protein</fullName>
    </recommendedName>
</protein>
<evidence type="ECO:0008006" key="4">
    <source>
        <dbReference type="Google" id="ProtNLM"/>
    </source>
</evidence>
<dbReference type="InterPro" id="IPR046129">
    <property type="entry name" value="DUF6126"/>
</dbReference>
<feature type="transmembrane region" description="Helical" evidence="1">
    <location>
        <begin position="37"/>
        <end position="58"/>
    </location>
</feature>
<keyword evidence="1" id="KW-0812">Transmembrane</keyword>
<keyword evidence="3" id="KW-1185">Reference proteome</keyword>
<reference evidence="2 3" key="1">
    <citation type="journal article" date="2019" name="Int. J. Syst. Evol. Microbiol.">
        <title>The Global Catalogue of Microorganisms (GCM) 10K type strain sequencing project: providing services to taxonomists for standard genome sequencing and annotation.</title>
        <authorList>
            <consortium name="The Broad Institute Genomics Platform"/>
            <consortium name="The Broad Institute Genome Sequencing Center for Infectious Disease"/>
            <person name="Wu L."/>
            <person name="Ma J."/>
        </authorList>
    </citation>
    <scope>NUCLEOTIDE SEQUENCE [LARGE SCALE GENOMIC DNA]</scope>
    <source>
        <strain evidence="2 3">JCM 4565</strain>
    </source>
</reference>
<evidence type="ECO:0000313" key="3">
    <source>
        <dbReference type="Proteomes" id="UP001500063"/>
    </source>
</evidence>
<dbReference type="RefSeq" id="WP_344121768.1">
    <property type="nucleotide sequence ID" value="NZ_BAAABW010000026.1"/>
</dbReference>
<dbReference type="Proteomes" id="UP001500063">
    <property type="component" value="Unassembled WGS sequence"/>
</dbReference>